<proteinExistence type="predicted"/>
<dbReference type="AlphaFoldDB" id="A0A9N9RI59"/>
<dbReference type="Proteomes" id="UP001153620">
    <property type="component" value="Chromosome 1"/>
</dbReference>
<accession>A0A9N9RI59</accession>
<keyword evidence="2" id="KW-1185">Reference proteome</keyword>
<name>A0A9N9RI59_9DIPT</name>
<gene>
    <name evidence="1" type="ORF">CHIRRI_LOCUS239</name>
</gene>
<protein>
    <submittedName>
        <fullName evidence="1">Uncharacterized protein</fullName>
    </submittedName>
</protein>
<organism evidence="1 2">
    <name type="scientific">Chironomus riparius</name>
    <dbReference type="NCBI Taxonomy" id="315576"/>
    <lineage>
        <taxon>Eukaryota</taxon>
        <taxon>Metazoa</taxon>
        <taxon>Ecdysozoa</taxon>
        <taxon>Arthropoda</taxon>
        <taxon>Hexapoda</taxon>
        <taxon>Insecta</taxon>
        <taxon>Pterygota</taxon>
        <taxon>Neoptera</taxon>
        <taxon>Endopterygota</taxon>
        <taxon>Diptera</taxon>
        <taxon>Nematocera</taxon>
        <taxon>Chironomoidea</taxon>
        <taxon>Chironomidae</taxon>
        <taxon>Chironominae</taxon>
        <taxon>Chironomus</taxon>
    </lineage>
</organism>
<sequence>MEKRHKTVNYFNLNLKRTVLDVGNILKHKKG</sequence>
<reference evidence="1" key="1">
    <citation type="submission" date="2022-01" db="EMBL/GenBank/DDBJ databases">
        <authorList>
            <person name="King R."/>
        </authorList>
    </citation>
    <scope>NUCLEOTIDE SEQUENCE</scope>
</reference>
<reference evidence="1" key="2">
    <citation type="submission" date="2022-10" db="EMBL/GenBank/DDBJ databases">
        <authorList>
            <consortium name="ENA_rothamsted_submissions"/>
            <consortium name="culmorum"/>
            <person name="King R."/>
        </authorList>
    </citation>
    <scope>NUCLEOTIDE SEQUENCE</scope>
</reference>
<evidence type="ECO:0000313" key="2">
    <source>
        <dbReference type="Proteomes" id="UP001153620"/>
    </source>
</evidence>
<evidence type="ECO:0000313" key="1">
    <source>
        <dbReference type="EMBL" id="CAG9797239.1"/>
    </source>
</evidence>
<dbReference type="EMBL" id="OU895877">
    <property type="protein sequence ID" value="CAG9797239.1"/>
    <property type="molecule type" value="Genomic_DNA"/>
</dbReference>